<dbReference type="PANTHER" id="PTHR47074">
    <property type="entry name" value="BNAC02G40300D PROTEIN"/>
    <property type="match status" value="1"/>
</dbReference>
<dbReference type="InterPro" id="IPR002156">
    <property type="entry name" value="RNaseH_domain"/>
</dbReference>
<dbReference type="AlphaFoldDB" id="A0AAD9TFJ4"/>
<feature type="domain" description="RNase H type-1" evidence="1">
    <location>
        <begin position="174"/>
        <end position="231"/>
    </location>
</feature>
<keyword evidence="3" id="KW-1185">Reference proteome</keyword>
<reference evidence="2" key="1">
    <citation type="journal article" date="2023" name="Plant J.">
        <title>Genome sequences and population genomics provide insights into the demographic history, inbreeding, and mutation load of two 'living fossil' tree species of Dipteronia.</title>
        <authorList>
            <person name="Feng Y."/>
            <person name="Comes H.P."/>
            <person name="Chen J."/>
            <person name="Zhu S."/>
            <person name="Lu R."/>
            <person name="Zhang X."/>
            <person name="Li P."/>
            <person name="Qiu J."/>
            <person name="Olsen K.M."/>
            <person name="Qiu Y."/>
        </authorList>
    </citation>
    <scope>NUCLEOTIDE SEQUENCE</scope>
    <source>
        <strain evidence="2">KIB01</strain>
    </source>
</reference>
<dbReference type="InterPro" id="IPR052929">
    <property type="entry name" value="RNase_H-like_EbsB-rel"/>
</dbReference>
<dbReference type="GO" id="GO:0004523">
    <property type="term" value="F:RNA-DNA hybrid ribonuclease activity"/>
    <property type="evidence" value="ECO:0007669"/>
    <property type="project" value="InterPro"/>
</dbReference>
<dbReference type="PANTHER" id="PTHR47074:SF11">
    <property type="entry name" value="REVERSE TRANSCRIPTASE-LIKE PROTEIN"/>
    <property type="match status" value="1"/>
</dbReference>
<dbReference type="GO" id="GO:0003676">
    <property type="term" value="F:nucleic acid binding"/>
    <property type="evidence" value="ECO:0007669"/>
    <property type="project" value="InterPro"/>
</dbReference>
<comment type="caution">
    <text evidence="2">The sequence shown here is derived from an EMBL/GenBank/DDBJ whole genome shotgun (WGS) entry which is preliminary data.</text>
</comment>
<name>A0AAD9TFJ4_9ROSI</name>
<proteinExistence type="predicted"/>
<dbReference type="Pfam" id="PF13456">
    <property type="entry name" value="RVT_3"/>
    <property type="match status" value="1"/>
</dbReference>
<sequence>MTGFRCSRVGQEIIHLFFANDSMMFTRALEKNCRPVKKVLDCYANASGQNKNELFASIRNRVWERVKGWISKLSKLFSVGGKEVLLQAVAQSIPTYSMSLFRLPKSLVTNLHRICATFWLGSDEERRKIHWGSWSNLCKRIFWVLMRWNFCVWWFGEPSFVEWRPSDVGFYKINTDVAIDVVQKSVVTGAIIRDCNGRVISSCAQVLSASYTPLLTEALTILWDLQFARESELVANDSRSSVSFNPMKANMDAHCLAKLSLNLDFDNFWMEDVPLSVAPIVLGDYPRLM</sequence>
<gene>
    <name evidence="2" type="ORF">Ddye_029843</name>
</gene>
<organism evidence="2 3">
    <name type="scientific">Dipteronia dyeriana</name>
    <dbReference type="NCBI Taxonomy" id="168575"/>
    <lineage>
        <taxon>Eukaryota</taxon>
        <taxon>Viridiplantae</taxon>
        <taxon>Streptophyta</taxon>
        <taxon>Embryophyta</taxon>
        <taxon>Tracheophyta</taxon>
        <taxon>Spermatophyta</taxon>
        <taxon>Magnoliopsida</taxon>
        <taxon>eudicotyledons</taxon>
        <taxon>Gunneridae</taxon>
        <taxon>Pentapetalae</taxon>
        <taxon>rosids</taxon>
        <taxon>malvids</taxon>
        <taxon>Sapindales</taxon>
        <taxon>Sapindaceae</taxon>
        <taxon>Hippocastanoideae</taxon>
        <taxon>Acereae</taxon>
        <taxon>Dipteronia</taxon>
    </lineage>
</organism>
<protein>
    <recommendedName>
        <fullName evidence="1">RNase H type-1 domain-containing protein</fullName>
    </recommendedName>
</protein>
<dbReference type="Proteomes" id="UP001280121">
    <property type="component" value="Unassembled WGS sequence"/>
</dbReference>
<evidence type="ECO:0000313" key="3">
    <source>
        <dbReference type="Proteomes" id="UP001280121"/>
    </source>
</evidence>
<evidence type="ECO:0000259" key="1">
    <source>
        <dbReference type="Pfam" id="PF13456"/>
    </source>
</evidence>
<accession>A0AAD9TFJ4</accession>
<dbReference type="EMBL" id="JANJYI010000009">
    <property type="protein sequence ID" value="KAK2635051.1"/>
    <property type="molecule type" value="Genomic_DNA"/>
</dbReference>
<evidence type="ECO:0000313" key="2">
    <source>
        <dbReference type="EMBL" id="KAK2635051.1"/>
    </source>
</evidence>